<organism evidence="1 2">
    <name type="scientific">Trifolium pratense</name>
    <name type="common">Red clover</name>
    <dbReference type="NCBI Taxonomy" id="57577"/>
    <lineage>
        <taxon>Eukaryota</taxon>
        <taxon>Viridiplantae</taxon>
        <taxon>Streptophyta</taxon>
        <taxon>Embryophyta</taxon>
        <taxon>Tracheophyta</taxon>
        <taxon>Spermatophyta</taxon>
        <taxon>Magnoliopsida</taxon>
        <taxon>eudicotyledons</taxon>
        <taxon>Gunneridae</taxon>
        <taxon>Pentapetalae</taxon>
        <taxon>rosids</taxon>
        <taxon>fabids</taxon>
        <taxon>Fabales</taxon>
        <taxon>Fabaceae</taxon>
        <taxon>Papilionoideae</taxon>
        <taxon>50 kb inversion clade</taxon>
        <taxon>NPAAA clade</taxon>
        <taxon>Hologalegina</taxon>
        <taxon>IRL clade</taxon>
        <taxon>Trifolieae</taxon>
        <taxon>Trifolium</taxon>
    </lineage>
</organism>
<dbReference type="PANTHER" id="PTHR33116">
    <property type="entry name" value="REVERSE TRANSCRIPTASE ZINC-BINDING DOMAIN-CONTAINING PROTEIN-RELATED-RELATED"/>
    <property type="match status" value="1"/>
</dbReference>
<dbReference type="AlphaFoldDB" id="A0A2K3M9A0"/>
<reference evidence="1 2" key="1">
    <citation type="journal article" date="2014" name="Am. J. Bot.">
        <title>Genome assembly and annotation for red clover (Trifolium pratense; Fabaceae).</title>
        <authorList>
            <person name="Istvanek J."/>
            <person name="Jaros M."/>
            <person name="Krenek A."/>
            <person name="Repkova J."/>
        </authorList>
    </citation>
    <scope>NUCLEOTIDE SEQUENCE [LARGE SCALE GENOMIC DNA]</scope>
    <source>
        <strain evidence="2">cv. Tatra</strain>
        <tissue evidence="1">Young leaves</tissue>
    </source>
</reference>
<name>A0A2K3M9A0_TRIPR</name>
<evidence type="ECO:0000313" key="1">
    <source>
        <dbReference type="EMBL" id="PNX87356.1"/>
    </source>
</evidence>
<evidence type="ECO:0000313" key="2">
    <source>
        <dbReference type="Proteomes" id="UP000236291"/>
    </source>
</evidence>
<comment type="caution">
    <text evidence="1">The sequence shown here is derived from an EMBL/GenBank/DDBJ whole genome shotgun (WGS) entry which is preliminary data.</text>
</comment>
<dbReference type="Proteomes" id="UP000236291">
    <property type="component" value="Unassembled WGS sequence"/>
</dbReference>
<accession>A0A2K3M9A0</accession>
<proteinExistence type="predicted"/>
<dbReference type="EMBL" id="ASHM01053638">
    <property type="protein sequence ID" value="PNX87356.1"/>
    <property type="molecule type" value="Genomic_DNA"/>
</dbReference>
<reference evidence="1 2" key="2">
    <citation type="journal article" date="2017" name="Front. Plant Sci.">
        <title>Gene Classification and Mining of Molecular Markers Useful in Red Clover (Trifolium pratense) Breeding.</title>
        <authorList>
            <person name="Istvanek J."/>
            <person name="Dluhosova J."/>
            <person name="Dluhos P."/>
            <person name="Patkova L."/>
            <person name="Nedelnik J."/>
            <person name="Repkova J."/>
        </authorList>
    </citation>
    <scope>NUCLEOTIDE SEQUENCE [LARGE SCALE GENOMIC DNA]</scope>
    <source>
        <strain evidence="2">cv. Tatra</strain>
        <tissue evidence="1">Young leaves</tissue>
    </source>
</reference>
<sequence length="126" mass="14746">MPVKVWKEVVKIQPWFLWGGLSNRSKICWVSWNDICKPKRKVGLGIRDLRLINASLLAKWRWKLLSPDNNVWKDIVVARYGQHVIGKGNLGITTPPRLASQWWKDICHLDKDSNWFSEAMERRVAP</sequence>
<dbReference type="PANTHER" id="PTHR33116:SF78">
    <property type="entry name" value="OS12G0587133 PROTEIN"/>
    <property type="match status" value="1"/>
</dbReference>
<gene>
    <name evidence="1" type="ORF">L195_g043444</name>
</gene>
<protein>
    <submittedName>
        <fullName evidence="1">Ribonuclease H</fullName>
    </submittedName>
</protein>